<name>A0A2K8MHV2_9SPHN</name>
<keyword evidence="4" id="KW-1185">Reference proteome</keyword>
<evidence type="ECO:0000256" key="2">
    <source>
        <dbReference type="SAM" id="SignalP"/>
    </source>
</evidence>
<dbReference type="OrthoDB" id="6057489at2"/>
<dbReference type="NCBIfam" id="TIGR03696">
    <property type="entry name" value="Rhs_assc_core"/>
    <property type="match status" value="1"/>
</dbReference>
<dbReference type="KEGG" id="sphc:CVN68_09130"/>
<proteinExistence type="predicted"/>
<dbReference type="EMBL" id="CP024923">
    <property type="protein sequence ID" value="ATY32116.1"/>
    <property type="molecule type" value="Genomic_DNA"/>
</dbReference>
<evidence type="ECO:0008006" key="5">
    <source>
        <dbReference type="Google" id="ProtNLM"/>
    </source>
</evidence>
<protein>
    <recommendedName>
        <fullName evidence="5">RHS repeat-associated core domain-containing protein</fullName>
    </recommendedName>
</protein>
<dbReference type="InterPro" id="IPR022385">
    <property type="entry name" value="Rhs_assc_core"/>
</dbReference>
<dbReference type="Pfam" id="PF05593">
    <property type="entry name" value="RHS_repeat"/>
    <property type="match status" value="3"/>
</dbReference>
<evidence type="ECO:0000256" key="1">
    <source>
        <dbReference type="SAM" id="MobiDB-lite"/>
    </source>
</evidence>
<keyword evidence="2" id="KW-0732">Signal</keyword>
<feature type="signal peptide" evidence="2">
    <location>
        <begin position="1"/>
        <end position="44"/>
    </location>
</feature>
<feature type="region of interest" description="Disordered" evidence="1">
    <location>
        <begin position="1243"/>
        <end position="1273"/>
    </location>
</feature>
<feature type="region of interest" description="Disordered" evidence="1">
    <location>
        <begin position="711"/>
        <end position="730"/>
    </location>
</feature>
<dbReference type="RefSeq" id="WP_100281925.1">
    <property type="nucleotide sequence ID" value="NZ_CP024923.1"/>
</dbReference>
<dbReference type="PANTHER" id="PTHR32305">
    <property type="match status" value="1"/>
</dbReference>
<reference evidence="3 4" key="1">
    <citation type="submission" date="2017-11" db="EMBL/GenBank/DDBJ databases">
        <title>Complete genome sequence of Sphingomonas sp. Strain Cra20, a psychrotolerant potential plant growth promoting rhizobacteria.</title>
        <authorList>
            <person name="Luo Y."/>
        </authorList>
    </citation>
    <scope>NUCLEOTIDE SEQUENCE [LARGE SCALE GENOMIC DNA]</scope>
    <source>
        <strain evidence="3 4">Cra20</strain>
    </source>
</reference>
<dbReference type="Gene3D" id="2.180.10.10">
    <property type="entry name" value="RHS repeat-associated core"/>
    <property type="match status" value="3"/>
</dbReference>
<gene>
    <name evidence="3" type="ORF">CVN68_09130</name>
</gene>
<dbReference type="PANTHER" id="PTHR32305:SF15">
    <property type="entry name" value="PROTEIN RHSA-RELATED"/>
    <property type="match status" value="1"/>
</dbReference>
<dbReference type="InterPro" id="IPR006530">
    <property type="entry name" value="YD"/>
</dbReference>
<accession>A0A2K8MHV2</accession>
<dbReference type="InterPro" id="IPR031325">
    <property type="entry name" value="RHS_repeat"/>
</dbReference>
<dbReference type="NCBIfam" id="TIGR01643">
    <property type="entry name" value="YD_repeat_2x"/>
    <property type="match status" value="2"/>
</dbReference>
<feature type="chain" id="PRO_5014959665" description="RHS repeat-associated core domain-containing protein" evidence="2">
    <location>
        <begin position="45"/>
        <end position="1404"/>
    </location>
</feature>
<organism evidence="3 4">
    <name type="scientific">Sphingomonas psychrotolerans</name>
    <dbReference type="NCBI Taxonomy" id="1327635"/>
    <lineage>
        <taxon>Bacteria</taxon>
        <taxon>Pseudomonadati</taxon>
        <taxon>Pseudomonadota</taxon>
        <taxon>Alphaproteobacteria</taxon>
        <taxon>Sphingomonadales</taxon>
        <taxon>Sphingomonadaceae</taxon>
        <taxon>Sphingomonas</taxon>
    </lineage>
</organism>
<evidence type="ECO:0000313" key="4">
    <source>
        <dbReference type="Proteomes" id="UP000229081"/>
    </source>
</evidence>
<dbReference type="Proteomes" id="UP000229081">
    <property type="component" value="Chromosome"/>
</dbReference>
<evidence type="ECO:0000313" key="3">
    <source>
        <dbReference type="EMBL" id="ATY32116.1"/>
    </source>
</evidence>
<sequence length="1404" mass="148270">MMIHARALRSGGGKAVALRRALSCRALLSLTTVLCSGMASPVLAQAVEPPPARQSIDGNGVDLFSGAFNVESYKLTMGAGDQAATYYQYFRSGYGWGSNTASHLYRNVSASKAEVTWQGRTFTFSGTSTYTSVDGDGAKLVASGGLYIFTTRDGTVVRFDPALGTNSRVYVNGGQAIDATYANGYKITFNYEEKHYIKRVVVAGEVDFIEVPVFRLLNITSSSGYKTQFSYAVGSPGQNGAAFGSFYQVIGVTQTNTLSSSSANQSMSRTNNLDSFSNGTITITDPAARVMTYRVTAGSVAGITRPGSSSEDVTVAYDGSSRVSSVTTAAGAVTYGYADNAGYRTTTVTDPLTHSTVYVFEIASQRMKSMTDATGKTTSWLHDAYGRRTQETAPEGDYAQYAYDGNGNVTQTTRVAKAVAGLPNIVTTASYPCASTATCDKPQWTRDAKGNQTDYTYNSSTGMISTIVAPADANGVRATTSFSYTTVNGMQMPSGTSICVTAASCANSVNEVRTSIGYNANGLPTTMTRQAGDGSLVATTTAAYDDIGNVLTVDGPLAGSADTVRYRYNANREPVGVVSPDPDGGGALKPRAQRLTRDAKGRVTSVELGNVNSQSDADWPGFVALQQATTDYDGADRQVKTTISAGGTTSGVTQYSYDAAGRLDCTAVRMNSVTWGALPGACSLATTGAAGPDRIVRVQYDNAGRQTKVTSAYGSAEQSDDATTSWTSNGQVETATDAEGNKTSYEYDGFDRLKFTRYPVTTVAAGTSSTTDYEELGYDAASNVTSRRLRDGQTITYGYDNLNRVTSKITPGAANQDWDVTYQYDLLGRPTRAVADGWLTNAFTYDALGRLVTEQNYEETTYHRYDLASRETRLTWGDGFYVDYDHAVTGEVTAIRENGATSGVGVLATYGYDNLGRRTNITRGNGTTTGYGYDAVSRLASLTHDLGGSAYDFTNSFNGYNPAGQIASATRSNDVYAWGGHYNVDRPYTVNGLNQMTSAGATSLGYDGRGNLNASGGLGYGYTTENRMASTTGGLLIAYEPAGGQLLEIYAGATSDIRFGWSGSRLVSERNVAGGVSTSIRRYVPGPGVDETVVWYEGSGTNDRRWLHADERGSVVAVSDGSGNVIGVNRYDEYGIPASTNIGRFQYTGQAWLPELGMYYYKARIYSPTLGRFMQTDPIGYGDGMNWYNYVGSDPVNKIDPSGLDEFCFNGSYSGYNSTTNEFYVGQYRQCVLVPGPFRGDVPARSGGGGGSSSRGQMPKTTQERCKPSKETTASKIAAGAETTGLVADGVAVAAGVVGLATAPTGVGPVAAGVTALAARTVSAGSNLVALGANAWDGNWSAAGGNAVGIFAGSAAQRATKVGLNNIFARQHFGANLGQERAGHTLTDMTGSAFQNSAPKLVCP</sequence>
<dbReference type="InterPro" id="IPR050708">
    <property type="entry name" value="T6SS_VgrG/RHS"/>
</dbReference>